<dbReference type="GO" id="GO:0046718">
    <property type="term" value="P:symbiont entry into host cell"/>
    <property type="evidence" value="ECO:0007669"/>
    <property type="project" value="InterPro"/>
</dbReference>
<dbReference type="InterPro" id="IPR006487">
    <property type="entry name" value="Phage_lambda_L"/>
</dbReference>
<dbReference type="GO" id="GO:0030430">
    <property type="term" value="C:host cell cytoplasm"/>
    <property type="evidence" value="ECO:0007669"/>
    <property type="project" value="InterPro"/>
</dbReference>
<feature type="non-terminal residue" evidence="1">
    <location>
        <position position="56"/>
    </location>
</feature>
<reference evidence="1" key="1">
    <citation type="submission" date="2018-08" db="EMBL/GenBank/DDBJ databases">
        <title>Whole genome sequencing of Salmonella enterica serotype newport.</title>
        <authorList>
            <person name="Bell R."/>
        </authorList>
    </citation>
    <scope>NUCLEOTIDE SEQUENCE [LARGE SCALE GENOMIC DNA]</scope>
    <source>
        <strain evidence="1">CFSAN000835</strain>
    </source>
</reference>
<proteinExistence type="predicted"/>
<dbReference type="AlphaFoldDB" id="A0A658IDR2"/>
<accession>A0A658IDR2</accession>
<evidence type="ECO:0000313" key="1">
    <source>
        <dbReference type="EMBL" id="RIQ11654.1"/>
    </source>
</evidence>
<dbReference type="Pfam" id="PF05100">
    <property type="entry name" value="Phage_tail_L"/>
    <property type="match status" value="1"/>
</dbReference>
<dbReference type="EMBL" id="QWJV01000457">
    <property type="protein sequence ID" value="RIQ11654.1"/>
    <property type="molecule type" value="Genomic_DNA"/>
</dbReference>
<dbReference type="GO" id="GO:0051536">
    <property type="term" value="F:iron-sulfur cluster binding"/>
    <property type="evidence" value="ECO:0007669"/>
    <property type="project" value="InterPro"/>
</dbReference>
<name>A0A658IDR2_SALNE</name>
<protein>
    <submittedName>
        <fullName evidence="1">Phage minor tail protein L</fullName>
    </submittedName>
</protein>
<dbReference type="Proteomes" id="UP000839534">
    <property type="component" value="Unassembled WGS sequence"/>
</dbReference>
<sequence length="56" mass="6519">MQDIPQSTLNETTKTEQPARIVLWEFNLTPIGGERYFFCNGVNEKGEPVTWQGRQY</sequence>
<comment type="caution">
    <text evidence="1">The sequence shown here is derived from an EMBL/GenBank/DDBJ whole genome shotgun (WGS) entry which is preliminary data.</text>
</comment>
<gene>
    <name evidence="1" type="ORF">DLN06_27845</name>
</gene>
<organism evidence="1">
    <name type="scientific">Salmonella enterica subsp. enterica serovar Newport str. CFSAN000835</name>
    <dbReference type="NCBI Taxonomy" id="1299174"/>
    <lineage>
        <taxon>Bacteria</taxon>
        <taxon>Pseudomonadati</taxon>
        <taxon>Pseudomonadota</taxon>
        <taxon>Gammaproteobacteria</taxon>
        <taxon>Enterobacterales</taxon>
        <taxon>Enterobacteriaceae</taxon>
        <taxon>Salmonella</taxon>
    </lineage>
</organism>